<dbReference type="EC" id="5.2.1.8" evidence="4"/>
<dbReference type="AlphaFoldDB" id="A0A6S6SA24"/>
<dbReference type="PANTHER" id="PTHR47245">
    <property type="entry name" value="PEPTIDYLPROLYL ISOMERASE"/>
    <property type="match status" value="1"/>
</dbReference>
<dbReference type="Pfam" id="PF13616">
    <property type="entry name" value="Rotamase_3"/>
    <property type="match status" value="1"/>
</dbReference>
<sequence length="265" mass="29706">MTKGNFLKITSALLVATTLNLSAKTYATVDGINITEKEIAMVNPNLNINTLDATQKELLINKMIDNVVLTKYALKQDITKSTQFKEALEQLKANLALQAFMENQFKSTVVKEKDARKAFEENKEQIAQNKQVSARHILVKTEDEAKQIIAELSKAKNVQEKFIELAKELSTGPSGKNGGDLGWFSKEKMVPEFSTAAFALNTGEFTKNPVKTQFGYHVIFVQGSSDNFEDIKDGLIKDLTLQKFQVKIDELAKELRKDSKIKINK</sequence>
<dbReference type="PROSITE" id="PS01096">
    <property type="entry name" value="PPIC_PPIASE_1"/>
    <property type="match status" value="1"/>
</dbReference>
<dbReference type="PANTHER" id="PTHR47245:SF2">
    <property type="entry name" value="PEPTIDYL-PROLYL CIS-TRANS ISOMERASE HP_0175-RELATED"/>
    <property type="match status" value="1"/>
</dbReference>
<keyword evidence="1" id="KW-0697">Rotamase</keyword>
<dbReference type="InterPro" id="IPR027304">
    <property type="entry name" value="Trigger_fact/SurA_dom_sf"/>
</dbReference>
<evidence type="ECO:0000256" key="1">
    <source>
        <dbReference type="PROSITE-ProRule" id="PRU00278"/>
    </source>
</evidence>
<dbReference type="SUPFAM" id="SSF54534">
    <property type="entry name" value="FKBP-like"/>
    <property type="match status" value="1"/>
</dbReference>
<name>A0A6S6SA24_9BACT</name>
<evidence type="ECO:0000313" key="4">
    <source>
        <dbReference type="EMBL" id="CAA6801379.1"/>
    </source>
</evidence>
<evidence type="ECO:0000259" key="3">
    <source>
        <dbReference type="PROSITE" id="PS50198"/>
    </source>
</evidence>
<dbReference type="InterPro" id="IPR050245">
    <property type="entry name" value="PrsA_foldase"/>
</dbReference>
<keyword evidence="2" id="KW-0732">Signal</keyword>
<feature type="chain" id="PRO_5028074031" evidence="2">
    <location>
        <begin position="28"/>
        <end position="265"/>
    </location>
</feature>
<dbReference type="InterPro" id="IPR046357">
    <property type="entry name" value="PPIase_dom_sf"/>
</dbReference>
<organism evidence="4">
    <name type="scientific">uncultured Campylobacterales bacterium</name>
    <dbReference type="NCBI Taxonomy" id="352960"/>
    <lineage>
        <taxon>Bacteria</taxon>
        <taxon>Pseudomonadati</taxon>
        <taxon>Campylobacterota</taxon>
        <taxon>Epsilonproteobacteria</taxon>
        <taxon>Campylobacterales</taxon>
        <taxon>environmental samples</taxon>
    </lineage>
</organism>
<accession>A0A6S6SA24</accession>
<dbReference type="SUPFAM" id="SSF109998">
    <property type="entry name" value="Triger factor/SurA peptide-binding domain-like"/>
    <property type="match status" value="1"/>
</dbReference>
<protein>
    <submittedName>
        <fullName evidence="4">Foldase protein PrsA (EC)</fullName>
        <ecNumber evidence="4">5.2.1.8</ecNumber>
    </submittedName>
</protein>
<dbReference type="Gene3D" id="1.10.8.1040">
    <property type="match status" value="1"/>
</dbReference>
<dbReference type="InterPro" id="IPR023058">
    <property type="entry name" value="PPIase_PpiC_CS"/>
</dbReference>
<keyword evidence="1 4" id="KW-0413">Isomerase</keyword>
<dbReference type="Gene3D" id="3.10.50.40">
    <property type="match status" value="1"/>
</dbReference>
<dbReference type="EMBL" id="CACVAW010000005">
    <property type="protein sequence ID" value="CAA6801379.1"/>
    <property type="molecule type" value="Genomic_DNA"/>
</dbReference>
<feature type="domain" description="PpiC" evidence="3">
    <location>
        <begin position="129"/>
        <end position="223"/>
    </location>
</feature>
<proteinExistence type="predicted"/>
<reference evidence="4" key="1">
    <citation type="submission" date="2020-01" db="EMBL/GenBank/DDBJ databases">
        <authorList>
            <person name="Meier V. D."/>
            <person name="Meier V D."/>
        </authorList>
    </citation>
    <scope>NUCLEOTIDE SEQUENCE</scope>
    <source>
        <strain evidence="4">HLG_WM_MAG_12</strain>
    </source>
</reference>
<dbReference type="PROSITE" id="PS50198">
    <property type="entry name" value="PPIC_PPIASE_2"/>
    <property type="match status" value="1"/>
</dbReference>
<dbReference type="InterPro" id="IPR000297">
    <property type="entry name" value="PPIase_PpiC"/>
</dbReference>
<evidence type="ECO:0000256" key="2">
    <source>
        <dbReference type="SAM" id="SignalP"/>
    </source>
</evidence>
<feature type="signal peptide" evidence="2">
    <location>
        <begin position="1"/>
        <end position="27"/>
    </location>
</feature>
<gene>
    <name evidence="4" type="ORF">HELGO_WM11055</name>
</gene>
<dbReference type="GO" id="GO:0003755">
    <property type="term" value="F:peptidyl-prolyl cis-trans isomerase activity"/>
    <property type="evidence" value="ECO:0007669"/>
    <property type="project" value="UniProtKB-KW"/>
</dbReference>